<dbReference type="SMART" id="SM00195">
    <property type="entry name" value="DSPc"/>
    <property type="match status" value="1"/>
</dbReference>
<feature type="active site" description="Phosphocysteine intermediate" evidence="5">
    <location>
        <position position="103"/>
    </location>
</feature>
<dbReference type="SUPFAM" id="SSF52799">
    <property type="entry name" value="(Phosphotyrosine protein) phosphatases II"/>
    <property type="match status" value="1"/>
</dbReference>
<proteinExistence type="inferred from homology"/>
<dbReference type="CDD" id="cd14498">
    <property type="entry name" value="DSP"/>
    <property type="match status" value="1"/>
</dbReference>
<protein>
    <recommendedName>
        <fullName evidence="2">protein-tyrosine-phosphatase</fullName>
        <ecNumber evidence="2">3.1.3.48</ecNumber>
    </recommendedName>
</protein>
<gene>
    <name evidence="9" type="ORF">TCNE_LOCUS15002</name>
</gene>
<dbReference type="Gene3D" id="3.90.190.10">
    <property type="entry name" value="Protein tyrosine phosphatase superfamily"/>
    <property type="match status" value="1"/>
</dbReference>
<feature type="domain" description="Tyrosine specific protein phosphatases" evidence="8">
    <location>
        <begin position="79"/>
        <end position="138"/>
    </location>
</feature>
<reference evidence="11" key="1">
    <citation type="submission" date="2016-06" db="UniProtKB">
        <authorList>
            <consortium name="WormBaseParasite"/>
        </authorList>
    </citation>
    <scope>IDENTIFICATION</scope>
</reference>
<keyword evidence="4" id="KW-0904">Protein phosphatase</keyword>
<evidence type="ECO:0000313" key="9">
    <source>
        <dbReference type="EMBL" id="VDM46323.1"/>
    </source>
</evidence>
<dbReference type="InterPro" id="IPR016278">
    <property type="entry name" value="DUSP12"/>
</dbReference>
<evidence type="ECO:0000259" key="7">
    <source>
        <dbReference type="PROSITE" id="PS50054"/>
    </source>
</evidence>
<evidence type="ECO:0000259" key="8">
    <source>
        <dbReference type="PROSITE" id="PS50056"/>
    </source>
</evidence>
<dbReference type="GO" id="GO:0008138">
    <property type="term" value="F:protein tyrosine/serine/threonine phosphatase activity"/>
    <property type="evidence" value="ECO:0007669"/>
    <property type="project" value="InterPro"/>
</dbReference>
<comment type="similarity">
    <text evidence="1">Belongs to the protein-tyrosine phosphatase family. Non-receptor class dual specificity subfamily.</text>
</comment>
<evidence type="ECO:0000256" key="5">
    <source>
        <dbReference type="PIRSR" id="PIRSR000941-50"/>
    </source>
</evidence>
<evidence type="ECO:0000256" key="6">
    <source>
        <dbReference type="SAM" id="MobiDB-lite"/>
    </source>
</evidence>
<evidence type="ECO:0000256" key="4">
    <source>
        <dbReference type="ARBA" id="ARBA00022912"/>
    </source>
</evidence>
<dbReference type="WBParaSite" id="TCNE_0001500401-mRNA-1">
    <property type="protein sequence ID" value="TCNE_0001500401-mRNA-1"/>
    <property type="gene ID" value="TCNE_0001500401"/>
</dbReference>
<organism evidence="10 11">
    <name type="scientific">Toxocara canis</name>
    <name type="common">Canine roundworm</name>
    <dbReference type="NCBI Taxonomy" id="6265"/>
    <lineage>
        <taxon>Eukaryota</taxon>
        <taxon>Metazoa</taxon>
        <taxon>Ecdysozoa</taxon>
        <taxon>Nematoda</taxon>
        <taxon>Chromadorea</taxon>
        <taxon>Rhabditida</taxon>
        <taxon>Spirurina</taxon>
        <taxon>Ascaridomorpha</taxon>
        <taxon>Ascaridoidea</taxon>
        <taxon>Toxocaridae</taxon>
        <taxon>Toxocara</taxon>
    </lineage>
</organism>
<dbReference type="PIRSF" id="PIRSF000941">
    <property type="entry name" value="DUSP12"/>
    <property type="match status" value="1"/>
</dbReference>
<dbReference type="Proteomes" id="UP000050794">
    <property type="component" value="Unassembled WGS sequence"/>
</dbReference>
<evidence type="ECO:0000256" key="2">
    <source>
        <dbReference type="ARBA" id="ARBA00013064"/>
    </source>
</evidence>
<evidence type="ECO:0000256" key="1">
    <source>
        <dbReference type="ARBA" id="ARBA00008601"/>
    </source>
</evidence>
<dbReference type="InterPro" id="IPR000340">
    <property type="entry name" value="Dual-sp_phosphatase_cat-dom"/>
</dbReference>
<dbReference type="EMBL" id="UYWY01022576">
    <property type="protein sequence ID" value="VDM46323.1"/>
    <property type="molecule type" value="Genomic_DNA"/>
</dbReference>
<keyword evidence="3" id="KW-0378">Hydrolase</keyword>
<feature type="domain" description="Tyrosine-protein phosphatase" evidence="7">
    <location>
        <begin position="1"/>
        <end position="159"/>
    </location>
</feature>
<dbReference type="PANTHER" id="PTHR45848">
    <property type="entry name" value="DUAL SPECIFICITY PROTEIN PHOSPHATASE 12 FAMILY MEMBER"/>
    <property type="match status" value="1"/>
</dbReference>
<name>A0A183V2N4_TOXCA</name>
<dbReference type="AlphaFoldDB" id="A0A183V2N4"/>
<keyword evidence="10" id="KW-1185">Reference proteome</keyword>
<dbReference type="PROSITE" id="PS50054">
    <property type="entry name" value="TYR_PHOSPHATASE_DUAL"/>
    <property type="match status" value="1"/>
</dbReference>
<dbReference type="PANTHER" id="PTHR45848:SF4">
    <property type="entry name" value="DUAL SPECIFICITY PROTEIN PHOSPHATASE 12"/>
    <property type="match status" value="1"/>
</dbReference>
<dbReference type="InterPro" id="IPR000387">
    <property type="entry name" value="Tyr_Pase_dom"/>
</dbReference>
<evidence type="ECO:0000313" key="10">
    <source>
        <dbReference type="Proteomes" id="UP000050794"/>
    </source>
</evidence>
<evidence type="ECO:0000313" key="11">
    <source>
        <dbReference type="WBParaSite" id="TCNE_0001500401-mRNA-1"/>
    </source>
</evidence>
<reference evidence="9 10" key="2">
    <citation type="submission" date="2018-11" db="EMBL/GenBank/DDBJ databases">
        <authorList>
            <consortium name="Pathogen Informatics"/>
        </authorList>
    </citation>
    <scope>NUCLEOTIDE SEQUENCE [LARGE SCALE GENOMIC DNA]</scope>
</reference>
<dbReference type="GO" id="GO:0005634">
    <property type="term" value="C:nucleus"/>
    <property type="evidence" value="ECO:0007669"/>
    <property type="project" value="TreeGrafter"/>
</dbReference>
<evidence type="ECO:0000256" key="3">
    <source>
        <dbReference type="ARBA" id="ARBA00022801"/>
    </source>
</evidence>
<feature type="compositionally biased region" description="Basic and acidic residues" evidence="6">
    <location>
        <begin position="339"/>
        <end position="358"/>
    </location>
</feature>
<feature type="region of interest" description="Disordered" evidence="6">
    <location>
        <begin position="319"/>
        <end position="366"/>
    </location>
</feature>
<dbReference type="InterPro" id="IPR029021">
    <property type="entry name" value="Prot-tyrosine_phosphatase-like"/>
</dbReference>
<dbReference type="Pfam" id="PF00782">
    <property type="entry name" value="DSPc"/>
    <property type="match status" value="1"/>
</dbReference>
<dbReference type="PROSITE" id="PS50056">
    <property type="entry name" value="TYR_PHOSPHATASE_2"/>
    <property type="match status" value="1"/>
</dbReference>
<sequence>MIDKIIDNLYVSDANSVISQRGQVELKKLQVSHILTVSAMGIPERSQIPGVEYKFLFVMDSITQDILANNLLIKKLICFFFLDIGLKFIEDAINDGGTVLVHCEVGMSRSVVFVMAYLMRRYQWSVEKALLHVRTARPIAHPNDGFLRQLQVFQKTGYKADVGSMARSPEYQRWCSMNGIVPITGEYLASVPPSEGNNEPSGSDIEYRCRKCRRVLFYGEHVLKHATSSKNLHDDDFCSDGNATDECEFGVLLTPMKWMDLSSYEGKILCPSCNEKLGNYVWGGRICLGIDGKKCGTPVRPWVQIHKGKVDLRAASGAKNRIGDGEGPMIVRPPVPRIVEPHPEGNREDGETPKEDSARSTNRVSTVRVSATITSAPYL</sequence>
<dbReference type="GO" id="GO:0004725">
    <property type="term" value="F:protein tyrosine phosphatase activity"/>
    <property type="evidence" value="ECO:0007669"/>
    <property type="project" value="UniProtKB-EC"/>
</dbReference>
<dbReference type="InterPro" id="IPR020422">
    <property type="entry name" value="TYR_PHOSPHATASE_DUAL_dom"/>
</dbReference>
<dbReference type="EC" id="3.1.3.48" evidence="2"/>
<accession>A0A183V2N4</accession>